<proteinExistence type="predicted"/>
<sequence>MLPLSWKAAFTLMKESTLKSKINARHTRFILYLERGIIWLYLWMEISHGKEDKNPTHIIYLFQKIMA</sequence>
<organism evidence="1">
    <name type="scientific">termite gut metagenome</name>
    <dbReference type="NCBI Taxonomy" id="433724"/>
    <lineage>
        <taxon>unclassified sequences</taxon>
        <taxon>metagenomes</taxon>
        <taxon>organismal metagenomes</taxon>
    </lineage>
</organism>
<gene>
    <name evidence="1" type="ORF">EZS27_005034</name>
</gene>
<protein>
    <submittedName>
        <fullName evidence="1">Uncharacterized protein</fullName>
    </submittedName>
</protein>
<evidence type="ECO:0000313" key="1">
    <source>
        <dbReference type="EMBL" id="KAA6347479.1"/>
    </source>
</evidence>
<name>A0A5J4SMQ7_9ZZZZ</name>
<accession>A0A5J4SMQ7</accession>
<dbReference type="EMBL" id="SNRY01000094">
    <property type="protein sequence ID" value="KAA6347479.1"/>
    <property type="molecule type" value="Genomic_DNA"/>
</dbReference>
<dbReference type="AlphaFoldDB" id="A0A5J4SMQ7"/>
<comment type="caution">
    <text evidence="1">The sequence shown here is derived from an EMBL/GenBank/DDBJ whole genome shotgun (WGS) entry which is preliminary data.</text>
</comment>
<reference evidence="1" key="1">
    <citation type="submission" date="2019-03" db="EMBL/GenBank/DDBJ databases">
        <title>Single cell metagenomics reveals metabolic interactions within the superorganism composed of flagellate Streblomastix strix and complex community of Bacteroidetes bacteria on its surface.</title>
        <authorList>
            <person name="Treitli S.C."/>
            <person name="Kolisko M."/>
            <person name="Husnik F."/>
            <person name="Keeling P."/>
            <person name="Hampl V."/>
        </authorList>
    </citation>
    <scope>NUCLEOTIDE SEQUENCE</scope>
    <source>
        <strain evidence="1">STM</strain>
    </source>
</reference>